<feature type="compositionally biased region" description="Basic and acidic residues" evidence="1">
    <location>
        <begin position="52"/>
        <end position="83"/>
    </location>
</feature>
<evidence type="ECO:0000256" key="1">
    <source>
        <dbReference type="SAM" id="MobiDB-lite"/>
    </source>
</evidence>
<dbReference type="Proteomes" id="UP000011910">
    <property type="component" value="Unassembled WGS sequence"/>
</dbReference>
<dbReference type="AlphaFoldDB" id="M7N600"/>
<gene>
    <name evidence="3" type="ORF">ADICEAN_02184</name>
</gene>
<reference evidence="3 4" key="1">
    <citation type="journal article" date="2013" name="Genome Announc.">
        <title>Draft Genome Sequence of Cesiribacter andamanensis Strain AMV16T, Isolated from a Soil Sample from a Mud Volcano in the Andaman Islands, India.</title>
        <authorList>
            <person name="Shivaji S."/>
            <person name="Ara S."/>
            <person name="Begum Z."/>
            <person name="Srinivas T.N."/>
            <person name="Singh A."/>
            <person name="Kumar Pinnaka A."/>
        </authorList>
    </citation>
    <scope>NUCLEOTIDE SEQUENCE [LARGE SCALE GENOMIC DNA]</scope>
    <source>
        <strain evidence="3 4">AMV16</strain>
    </source>
</reference>
<sequence>MALLMLAALSVTDAATAQAQGKKKEAQYAAVAHKQGGPPAWAPAHGYRRKAAAHEHDYRRWRSKEEELRHRERELARREEALKRKERKLKHGKWDKDREEDSKWGKRSDEATKKRRVYTQQHPSSAEEALKRRQEEKRREKAEELRKRMPGY</sequence>
<keyword evidence="4" id="KW-1185">Reference proteome</keyword>
<name>M7N600_9BACT</name>
<protein>
    <submittedName>
        <fullName evidence="3">Uncharacterized protein</fullName>
    </submittedName>
</protein>
<dbReference type="STRING" id="1279009.ADICEAN_02184"/>
<feature type="compositionally biased region" description="Basic and acidic residues" evidence="1">
    <location>
        <begin position="128"/>
        <end position="152"/>
    </location>
</feature>
<organism evidence="3 4">
    <name type="scientific">Cesiribacter andamanensis AMV16</name>
    <dbReference type="NCBI Taxonomy" id="1279009"/>
    <lineage>
        <taxon>Bacteria</taxon>
        <taxon>Pseudomonadati</taxon>
        <taxon>Bacteroidota</taxon>
        <taxon>Cytophagia</taxon>
        <taxon>Cytophagales</taxon>
        <taxon>Cesiribacteraceae</taxon>
        <taxon>Cesiribacter</taxon>
    </lineage>
</organism>
<feature type="compositionally biased region" description="Basic and acidic residues" evidence="1">
    <location>
        <begin position="92"/>
        <end position="112"/>
    </location>
</feature>
<keyword evidence="2" id="KW-0732">Signal</keyword>
<proteinExistence type="predicted"/>
<dbReference type="EMBL" id="AODQ01000049">
    <property type="protein sequence ID" value="EMR02707.1"/>
    <property type="molecule type" value="Genomic_DNA"/>
</dbReference>
<evidence type="ECO:0000313" key="4">
    <source>
        <dbReference type="Proteomes" id="UP000011910"/>
    </source>
</evidence>
<feature type="signal peptide" evidence="2">
    <location>
        <begin position="1"/>
        <end position="19"/>
    </location>
</feature>
<feature type="chain" id="PRO_5004081675" evidence="2">
    <location>
        <begin position="20"/>
        <end position="152"/>
    </location>
</feature>
<comment type="caution">
    <text evidence="3">The sequence shown here is derived from an EMBL/GenBank/DDBJ whole genome shotgun (WGS) entry which is preliminary data.</text>
</comment>
<feature type="region of interest" description="Disordered" evidence="1">
    <location>
        <begin position="30"/>
        <end position="152"/>
    </location>
</feature>
<evidence type="ECO:0000256" key="2">
    <source>
        <dbReference type="SAM" id="SignalP"/>
    </source>
</evidence>
<evidence type="ECO:0000313" key="3">
    <source>
        <dbReference type="EMBL" id="EMR02707.1"/>
    </source>
</evidence>
<accession>M7N600</accession>